<sequence length="305" mass="35071">FGHNLPVRSQQLIPQLCDKNIQQFITGVDFVLAITDNKTVYGWGVNDHGQLARQLCSDHIREIYCGYYHSLALTSDGRVYAWGQNMFGQIGCTDVDHGSVDVPKELCFSENCQINSVYCSLYSSFAITTDGQVFSWGRNHWYNLGHNDHNVLTPRIIPGVCNVQTVRSNGNQTCFLTRDGFVYICGQYHENELSLMQKLPIIIPTLNMCTELDLNDYRNKCSNYLNEMFEIIGQLSDGKLNSGEHNQFYAELNHLVTVRSEYVVKYIDSRFEGNLYYIQMELCSDSLRNILKKNSTFFPENWDNR</sequence>
<feature type="repeat" description="RCC1" evidence="1">
    <location>
        <begin position="38"/>
        <end position="76"/>
    </location>
</feature>
<dbReference type="SUPFAM" id="SSF50985">
    <property type="entry name" value="RCC1/BLIP-II"/>
    <property type="match status" value="1"/>
</dbReference>
<dbReference type="SUPFAM" id="SSF56112">
    <property type="entry name" value="Protein kinase-like (PK-like)"/>
    <property type="match status" value="1"/>
</dbReference>
<evidence type="ECO:0000313" key="3">
    <source>
        <dbReference type="Proteomes" id="UP000759131"/>
    </source>
</evidence>
<dbReference type="EMBL" id="OC854778">
    <property type="protein sequence ID" value="CAD7620326.1"/>
    <property type="molecule type" value="Genomic_DNA"/>
</dbReference>
<keyword evidence="3" id="KW-1185">Reference proteome</keyword>
<accession>A0A7R9KCM3</accession>
<dbReference type="Pfam" id="PF13540">
    <property type="entry name" value="RCC1_2"/>
    <property type="match status" value="2"/>
</dbReference>
<dbReference type="Proteomes" id="UP000759131">
    <property type="component" value="Unassembled WGS sequence"/>
</dbReference>
<evidence type="ECO:0000313" key="2">
    <source>
        <dbReference type="EMBL" id="CAD7620326.1"/>
    </source>
</evidence>
<dbReference type="InterPro" id="IPR009091">
    <property type="entry name" value="RCC1/BLIP-II"/>
</dbReference>
<reference evidence="2" key="1">
    <citation type="submission" date="2020-11" db="EMBL/GenBank/DDBJ databases">
        <authorList>
            <person name="Tran Van P."/>
        </authorList>
    </citation>
    <scope>NUCLEOTIDE SEQUENCE</scope>
</reference>
<dbReference type="PANTHER" id="PTHR45982">
    <property type="entry name" value="REGULATOR OF CHROMOSOME CONDENSATION"/>
    <property type="match status" value="1"/>
</dbReference>
<dbReference type="EMBL" id="CAJPIZ010000203">
    <property type="protein sequence ID" value="CAG2100756.1"/>
    <property type="molecule type" value="Genomic_DNA"/>
</dbReference>
<feature type="repeat" description="RCC1" evidence="1">
    <location>
        <begin position="131"/>
        <end position="179"/>
    </location>
</feature>
<feature type="repeat" description="RCC1" evidence="1">
    <location>
        <begin position="77"/>
        <end position="130"/>
    </location>
</feature>
<dbReference type="Pfam" id="PF00415">
    <property type="entry name" value="RCC1"/>
    <property type="match status" value="1"/>
</dbReference>
<dbReference type="PANTHER" id="PTHR45982:SF1">
    <property type="entry name" value="REGULATOR OF CHROMOSOME CONDENSATION"/>
    <property type="match status" value="1"/>
</dbReference>
<dbReference type="AlphaFoldDB" id="A0A7R9KCM3"/>
<protein>
    <submittedName>
        <fullName evidence="2">Uncharacterized protein</fullName>
    </submittedName>
</protein>
<dbReference type="OrthoDB" id="6485644at2759"/>
<gene>
    <name evidence="2" type="ORF">OSB1V03_LOCUS816</name>
</gene>
<dbReference type="InterPro" id="IPR000408">
    <property type="entry name" value="Reg_chr_condens"/>
</dbReference>
<evidence type="ECO:0000256" key="1">
    <source>
        <dbReference type="PROSITE-ProRule" id="PRU00235"/>
    </source>
</evidence>
<dbReference type="Gene3D" id="1.10.510.10">
    <property type="entry name" value="Transferase(Phosphotransferase) domain 1"/>
    <property type="match status" value="1"/>
</dbReference>
<feature type="non-terminal residue" evidence="2">
    <location>
        <position position="305"/>
    </location>
</feature>
<feature type="non-terminal residue" evidence="2">
    <location>
        <position position="1"/>
    </location>
</feature>
<dbReference type="Gene3D" id="2.130.10.30">
    <property type="entry name" value="Regulator of chromosome condensation 1/beta-lactamase-inhibitor protein II"/>
    <property type="match status" value="1"/>
</dbReference>
<name>A0A7R9KCM3_9ACAR</name>
<dbReference type="PROSITE" id="PS50012">
    <property type="entry name" value="RCC1_3"/>
    <property type="match status" value="3"/>
</dbReference>
<dbReference type="InterPro" id="IPR011009">
    <property type="entry name" value="Kinase-like_dom_sf"/>
</dbReference>
<organism evidence="2">
    <name type="scientific">Medioppia subpectinata</name>
    <dbReference type="NCBI Taxonomy" id="1979941"/>
    <lineage>
        <taxon>Eukaryota</taxon>
        <taxon>Metazoa</taxon>
        <taxon>Ecdysozoa</taxon>
        <taxon>Arthropoda</taxon>
        <taxon>Chelicerata</taxon>
        <taxon>Arachnida</taxon>
        <taxon>Acari</taxon>
        <taxon>Acariformes</taxon>
        <taxon>Sarcoptiformes</taxon>
        <taxon>Oribatida</taxon>
        <taxon>Brachypylina</taxon>
        <taxon>Oppioidea</taxon>
        <taxon>Oppiidae</taxon>
        <taxon>Medioppia</taxon>
    </lineage>
</organism>
<dbReference type="InterPro" id="IPR051553">
    <property type="entry name" value="Ran_GTPase-activating"/>
</dbReference>
<proteinExistence type="predicted"/>